<name>A0ABN8QX62_9CNID</name>
<evidence type="ECO:0000256" key="1">
    <source>
        <dbReference type="ARBA" id="ARBA00022670"/>
    </source>
</evidence>
<keyword evidence="1 6" id="KW-0645">Protease</keyword>
<dbReference type="Gene3D" id="2.60.120.260">
    <property type="entry name" value="Galactose-binding domain-like"/>
    <property type="match status" value="1"/>
</dbReference>
<evidence type="ECO:0000313" key="9">
    <source>
        <dbReference type="EMBL" id="CAH3171117.1"/>
    </source>
</evidence>
<feature type="domain" description="P/Homo B" evidence="8">
    <location>
        <begin position="364"/>
        <end position="505"/>
    </location>
</feature>
<dbReference type="Pfam" id="PF01483">
    <property type="entry name" value="P_proprotein"/>
    <property type="match status" value="1"/>
</dbReference>
<feature type="active site" description="Charge relay system" evidence="6">
    <location>
        <position position="63"/>
    </location>
</feature>
<dbReference type="SUPFAM" id="SSF52743">
    <property type="entry name" value="Subtilisin-like"/>
    <property type="match status" value="1"/>
</dbReference>
<evidence type="ECO:0000256" key="6">
    <source>
        <dbReference type="PROSITE-ProRule" id="PRU01240"/>
    </source>
</evidence>
<evidence type="ECO:0000259" key="8">
    <source>
        <dbReference type="PROSITE" id="PS51829"/>
    </source>
</evidence>
<dbReference type="InterPro" id="IPR000209">
    <property type="entry name" value="Peptidase_S8/S53_dom"/>
</dbReference>
<dbReference type="SMART" id="SM00209">
    <property type="entry name" value="TSP1"/>
    <property type="match status" value="3"/>
</dbReference>
<reference evidence="9 10" key="1">
    <citation type="submission" date="2022-05" db="EMBL/GenBank/DDBJ databases">
        <authorList>
            <consortium name="Genoscope - CEA"/>
            <person name="William W."/>
        </authorList>
    </citation>
    <scope>NUCLEOTIDE SEQUENCE [LARGE SCALE GENOMIC DNA]</scope>
</reference>
<evidence type="ECO:0000256" key="2">
    <source>
        <dbReference type="ARBA" id="ARBA00022685"/>
    </source>
</evidence>
<keyword evidence="10" id="KW-1185">Reference proteome</keyword>
<dbReference type="InterPro" id="IPR008979">
    <property type="entry name" value="Galactose-bd-like_sf"/>
</dbReference>
<dbReference type="Pfam" id="PF00090">
    <property type="entry name" value="TSP_1"/>
    <property type="match status" value="3"/>
</dbReference>
<dbReference type="PROSITE" id="PS51892">
    <property type="entry name" value="SUBTILASE"/>
    <property type="match status" value="1"/>
</dbReference>
<keyword evidence="3 7" id="KW-0732">Signal</keyword>
<feature type="chain" id="PRO_5047436564" description="P/Homo B domain-containing protein" evidence="7">
    <location>
        <begin position="18"/>
        <end position="810"/>
    </location>
</feature>
<comment type="similarity">
    <text evidence="6">Belongs to the peptidase S8 family.</text>
</comment>
<dbReference type="PANTHER" id="PTHR42884:SF31">
    <property type="entry name" value="PROPROTEIN CONVERTASE SUBTILISIN_KEXIN TYPE 5"/>
    <property type="match status" value="1"/>
</dbReference>
<dbReference type="CDD" id="cd04059">
    <property type="entry name" value="Peptidases_S8_Protein_convertases_Kexins_Furin-like"/>
    <property type="match status" value="1"/>
</dbReference>
<proteinExistence type="inferred from homology"/>
<evidence type="ECO:0000256" key="4">
    <source>
        <dbReference type="ARBA" id="ARBA00022801"/>
    </source>
</evidence>
<dbReference type="InterPro" id="IPR036383">
    <property type="entry name" value="TSP1_rpt_sf"/>
</dbReference>
<dbReference type="PROSITE" id="PS00136">
    <property type="entry name" value="SUBTILASE_ASP"/>
    <property type="match status" value="1"/>
</dbReference>
<dbReference type="PANTHER" id="PTHR42884">
    <property type="entry name" value="PROPROTEIN CONVERTASE SUBTILISIN/KEXIN-RELATED"/>
    <property type="match status" value="1"/>
</dbReference>
<keyword evidence="4 6" id="KW-0378">Hydrolase</keyword>
<evidence type="ECO:0000256" key="3">
    <source>
        <dbReference type="ARBA" id="ARBA00022729"/>
    </source>
</evidence>
<feature type="active site" description="Charge relay system" evidence="6">
    <location>
        <position position="101"/>
    </location>
</feature>
<dbReference type="InterPro" id="IPR002884">
    <property type="entry name" value="P_dom"/>
</dbReference>
<evidence type="ECO:0000256" key="7">
    <source>
        <dbReference type="SAM" id="SignalP"/>
    </source>
</evidence>
<dbReference type="Gene3D" id="3.40.50.200">
    <property type="entry name" value="Peptidase S8/S53 domain"/>
    <property type="match status" value="1"/>
</dbReference>
<keyword evidence="5 6" id="KW-0720">Serine protease</keyword>
<dbReference type="InterPro" id="IPR022398">
    <property type="entry name" value="Peptidase_S8_His-AS"/>
</dbReference>
<sequence length="810" mass="90105">MSLLFLIYLCGGVILQADRSTSTNQNSWKKWQWYLKDTAVSMNVKPAWDANYTGKGILVAVVDDGVKIDHPDLSPNMNLTASYDFLESRPINIRRHNPGNHGTKCAGVIVGAESGACGKGVAYDAQISGIRIYTRNRRSTDRSEAQALSFQRDIVDIYSNSWGPGDMGWQVKGPGPSLKEVLEKGVQLGRNGKGSIFVFSAGNGGISGDSCAFNGYVNSIHTIAISAVNWDGSLPHYTERCASIMAVTYGQDMFPFGNIVPPMVTTQGSSGCTEIFPGTSATAAMGSGIIALVLQANPKLTWRDVQHIIVRAAKPITSANHETRWRRDKPSWNRNSAGLLVSSDFGFGLMDARKMIAYAKKWRTVPQQLTCEVQLNATNFSSSRLVIPWRGDLRLTLSLKQENCNIQYLEHMQAEVNLLFPRRGYLEMFSTSPSGTRSKLLYSRKIDVLTGRKNLTDWRVTSLHYWGEKPFGNWNFTIRSARPWSNLGAGRVFGLKIILFGTSEDPLQGNKHVNRKMKREAISNIREREKDIPIHGGYSQWSYWGRCSRSCEGGLQYRHRYCNNPRPRNDGRDCSGNAREGRRCNTYRCPVHGGFSPWRSWSRCSVTCGGGLQRRSRTCTNPRPAYGGRQCFGAYVQSQRCALNRCPPVDGGHSPWTRWSLCSVTCNNGTQQRFRTCTNPPPANGGEPCAGESEETKACINPTCPETVRKCFSVPSRSDILSFYVKDKGKLLIARKTWTKLSIVCMQVTCSVYNNRNFGKDFQSMVSTHPGAPGLPVLGHALEEISDAHVIVLIHRRQTEGETAEDQLNK</sequence>
<dbReference type="InterPro" id="IPR036852">
    <property type="entry name" value="Peptidase_S8/S53_dom_sf"/>
</dbReference>
<dbReference type="PROSITE" id="PS51829">
    <property type="entry name" value="P_HOMO_B"/>
    <property type="match status" value="1"/>
</dbReference>
<feature type="signal peptide" evidence="7">
    <location>
        <begin position="1"/>
        <end position="17"/>
    </location>
</feature>
<dbReference type="InterPro" id="IPR034182">
    <property type="entry name" value="Kexin/furin"/>
</dbReference>
<dbReference type="InterPro" id="IPR000884">
    <property type="entry name" value="TSP1_rpt"/>
</dbReference>
<dbReference type="EMBL" id="CALNXK010000161">
    <property type="protein sequence ID" value="CAH3171117.1"/>
    <property type="molecule type" value="Genomic_DNA"/>
</dbReference>
<dbReference type="PRINTS" id="PR01705">
    <property type="entry name" value="TSP1REPEAT"/>
</dbReference>
<dbReference type="Pfam" id="PF00082">
    <property type="entry name" value="Peptidase_S8"/>
    <property type="match status" value="1"/>
</dbReference>
<protein>
    <recommendedName>
        <fullName evidence="8">P/Homo B domain-containing protein</fullName>
    </recommendedName>
</protein>
<dbReference type="InterPro" id="IPR023827">
    <property type="entry name" value="Peptidase_S8_Asp-AS"/>
</dbReference>
<feature type="active site" description="Charge relay system" evidence="6">
    <location>
        <position position="280"/>
    </location>
</feature>
<dbReference type="SUPFAM" id="SSF49785">
    <property type="entry name" value="Galactose-binding domain-like"/>
    <property type="match status" value="1"/>
</dbReference>
<dbReference type="PRINTS" id="PR00723">
    <property type="entry name" value="SUBTILISIN"/>
</dbReference>
<evidence type="ECO:0000313" key="10">
    <source>
        <dbReference type="Proteomes" id="UP001159405"/>
    </source>
</evidence>
<comment type="caution">
    <text evidence="9">The sequence shown here is derived from an EMBL/GenBank/DDBJ whole genome shotgun (WGS) entry which is preliminary data.</text>
</comment>
<organism evidence="9 10">
    <name type="scientific">Porites lobata</name>
    <dbReference type="NCBI Taxonomy" id="104759"/>
    <lineage>
        <taxon>Eukaryota</taxon>
        <taxon>Metazoa</taxon>
        <taxon>Cnidaria</taxon>
        <taxon>Anthozoa</taxon>
        <taxon>Hexacorallia</taxon>
        <taxon>Scleractinia</taxon>
        <taxon>Fungiina</taxon>
        <taxon>Poritidae</taxon>
        <taxon>Porites</taxon>
    </lineage>
</organism>
<dbReference type="InterPro" id="IPR015500">
    <property type="entry name" value="Peptidase_S8_subtilisin-rel"/>
</dbReference>
<dbReference type="PROSITE" id="PS00137">
    <property type="entry name" value="SUBTILASE_HIS"/>
    <property type="match status" value="1"/>
</dbReference>
<dbReference type="Proteomes" id="UP001159405">
    <property type="component" value="Unassembled WGS sequence"/>
</dbReference>
<evidence type="ECO:0000256" key="5">
    <source>
        <dbReference type="ARBA" id="ARBA00022825"/>
    </source>
</evidence>
<gene>
    <name evidence="9" type="ORF">PLOB_00011588</name>
</gene>
<accession>A0ABN8QX62</accession>
<dbReference type="PROSITE" id="PS50092">
    <property type="entry name" value="TSP1"/>
    <property type="match status" value="3"/>
</dbReference>
<dbReference type="SUPFAM" id="SSF82895">
    <property type="entry name" value="TSP-1 type 1 repeat"/>
    <property type="match status" value="3"/>
</dbReference>
<dbReference type="Gene3D" id="2.20.100.10">
    <property type="entry name" value="Thrombospondin type-1 (TSP1) repeat"/>
    <property type="match status" value="3"/>
</dbReference>
<keyword evidence="2" id="KW-0165">Cleavage on pair of basic residues</keyword>